<dbReference type="KEGG" id="pgin:FRZ67_04455"/>
<feature type="signal peptide" evidence="1">
    <location>
        <begin position="1"/>
        <end position="20"/>
    </location>
</feature>
<reference evidence="2 3" key="1">
    <citation type="journal article" date="2016" name="Int. J. Syst. Evol. Microbiol.">
        <title>Panacibacter ginsenosidivorans gen. nov., sp. nov., with ginsenoside converting activity isolated from soil of a ginseng field.</title>
        <authorList>
            <person name="Siddiqi M.Z."/>
            <person name="Muhammad Shafi S."/>
            <person name="Choi K.D."/>
            <person name="Im W.T."/>
        </authorList>
    </citation>
    <scope>NUCLEOTIDE SEQUENCE [LARGE SCALE GENOMIC DNA]</scope>
    <source>
        <strain evidence="2 3">Gsoil1550</strain>
    </source>
</reference>
<sequence length="142" mass="15775">MKKIITATILFVALSFAAFAGGKDKQLATDLNNALKNSKQVSWTATDTHNRAAFDFNGKTVMAYYDREDNALVGYSIHLGSDDLSKTSQDAIAKKYPGWEIIETIMFIDNNGYASNFVQVKKGNKNLALKVNDDRISIFSHM</sequence>
<gene>
    <name evidence="2" type="ORF">FRZ67_04455</name>
</gene>
<feature type="chain" id="PRO_5023032153" description="Beta-lactamase-inhibitor-like PepSY-like domain-containing protein" evidence="1">
    <location>
        <begin position="21"/>
        <end position="142"/>
    </location>
</feature>
<dbReference type="RefSeq" id="WP_147188383.1">
    <property type="nucleotide sequence ID" value="NZ_CP042435.1"/>
</dbReference>
<evidence type="ECO:0008006" key="4">
    <source>
        <dbReference type="Google" id="ProtNLM"/>
    </source>
</evidence>
<accession>A0A5B8V6R4</accession>
<dbReference type="OrthoDB" id="668160at2"/>
<dbReference type="AlphaFoldDB" id="A0A5B8V6R4"/>
<dbReference type="EMBL" id="CP042435">
    <property type="protein sequence ID" value="QEC66583.1"/>
    <property type="molecule type" value="Genomic_DNA"/>
</dbReference>
<dbReference type="Gene3D" id="3.10.450.360">
    <property type="match status" value="1"/>
</dbReference>
<evidence type="ECO:0000313" key="3">
    <source>
        <dbReference type="Proteomes" id="UP000321533"/>
    </source>
</evidence>
<protein>
    <recommendedName>
        <fullName evidence="4">Beta-lactamase-inhibitor-like PepSY-like domain-containing protein</fullName>
    </recommendedName>
</protein>
<proteinExistence type="predicted"/>
<name>A0A5B8V6R4_9BACT</name>
<evidence type="ECO:0000256" key="1">
    <source>
        <dbReference type="SAM" id="SignalP"/>
    </source>
</evidence>
<dbReference type="Proteomes" id="UP000321533">
    <property type="component" value="Chromosome"/>
</dbReference>
<keyword evidence="3" id="KW-1185">Reference proteome</keyword>
<keyword evidence="1" id="KW-0732">Signal</keyword>
<evidence type="ECO:0000313" key="2">
    <source>
        <dbReference type="EMBL" id="QEC66583.1"/>
    </source>
</evidence>
<organism evidence="2 3">
    <name type="scientific">Panacibacter ginsenosidivorans</name>
    <dbReference type="NCBI Taxonomy" id="1813871"/>
    <lineage>
        <taxon>Bacteria</taxon>
        <taxon>Pseudomonadati</taxon>
        <taxon>Bacteroidota</taxon>
        <taxon>Chitinophagia</taxon>
        <taxon>Chitinophagales</taxon>
        <taxon>Chitinophagaceae</taxon>
        <taxon>Panacibacter</taxon>
    </lineage>
</organism>